<comment type="caution">
    <text evidence="4">The sequence shown here is derived from an EMBL/GenBank/DDBJ whole genome shotgun (WGS) entry which is preliminary data.</text>
</comment>
<feature type="domain" description="Glycoside hydrolase 35 catalytic" evidence="3">
    <location>
        <begin position="256"/>
        <end position="390"/>
    </location>
</feature>
<dbReference type="GO" id="GO:0005975">
    <property type="term" value="P:carbohydrate metabolic process"/>
    <property type="evidence" value="ECO:0007669"/>
    <property type="project" value="InterPro"/>
</dbReference>
<evidence type="ECO:0000313" key="4">
    <source>
        <dbReference type="EMBL" id="HIZ73619.1"/>
    </source>
</evidence>
<dbReference type="Pfam" id="PF01301">
    <property type="entry name" value="Glyco_hydro_35"/>
    <property type="match status" value="2"/>
</dbReference>
<proteinExistence type="inferred from homology"/>
<feature type="domain" description="Glycoside hydrolase 35 catalytic" evidence="3">
    <location>
        <begin position="41"/>
        <end position="188"/>
    </location>
</feature>
<accession>A0A9D2G5W1</accession>
<dbReference type="GO" id="GO:0004553">
    <property type="term" value="F:hydrolase activity, hydrolyzing O-glycosyl compounds"/>
    <property type="evidence" value="ECO:0007669"/>
    <property type="project" value="InterPro"/>
</dbReference>
<dbReference type="Proteomes" id="UP000824116">
    <property type="component" value="Unassembled WGS sequence"/>
</dbReference>
<name>A0A9D2G5W1_9FIRM</name>
<evidence type="ECO:0000313" key="5">
    <source>
        <dbReference type="Proteomes" id="UP000824116"/>
    </source>
</evidence>
<dbReference type="PRINTS" id="PR00742">
    <property type="entry name" value="GLHYDRLASE35"/>
</dbReference>
<comment type="similarity">
    <text evidence="1 2">Belongs to the glycosyl hydrolase 35 family.</text>
</comment>
<protein>
    <submittedName>
        <fullName evidence="4">Beta-galactosidase</fullName>
    </submittedName>
</protein>
<gene>
    <name evidence="4" type="ORF">H9723_00030</name>
</gene>
<dbReference type="AlphaFoldDB" id="A0A9D2G5W1"/>
<organism evidence="4 5">
    <name type="scientific">Candidatus Mediterraneibacter stercoravium</name>
    <dbReference type="NCBI Taxonomy" id="2838685"/>
    <lineage>
        <taxon>Bacteria</taxon>
        <taxon>Bacillati</taxon>
        <taxon>Bacillota</taxon>
        <taxon>Clostridia</taxon>
        <taxon>Lachnospirales</taxon>
        <taxon>Lachnospiraceae</taxon>
        <taxon>Mediterraneibacter</taxon>
    </lineage>
</organism>
<evidence type="ECO:0000259" key="3">
    <source>
        <dbReference type="Pfam" id="PF01301"/>
    </source>
</evidence>
<dbReference type="InterPro" id="IPR017853">
    <property type="entry name" value="GH"/>
</dbReference>
<evidence type="ECO:0000256" key="1">
    <source>
        <dbReference type="ARBA" id="ARBA00009809"/>
    </source>
</evidence>
<dbReference type="EMBL" id="DXAY01000001">
    <property type="protein sequence ID" value="HIZ73619.1"/>
    <property type="molecule type" value="Genomic_DNA"/>
</dbReference>
<dbReference type="SUPFAM" id="SSF51445">
    <property type="entry name" value="(Trans)glycosidases"/>
    <property type="match status" value="1"/>
</dbReference>
<reference evidence="4" key="1">
    <citation type="journal article" date="2021" name="PeerJ">
        <title>Extensive microbial diversity within the chicken gut microbiome revealed by metagenomics and culture.</title>
        <authorList>
            <person name="Gilroy R."/>
            <person name="Ravi A."/>
            <person name="Getino M."/>
            <person name="Pursley I."/>
            <person name="Horton D.L."/>
            <person name="Alikhan N.F."/>
            <person name="Baker D."/>
            <person name="Gharbi K."/>
            <person name="Hall N."/>
            <person name="Watson M."/>
            <person name="Adriaenssens E.M."/>
            <person name="Foster-Nyarko E."/>
            <person name="Jarju S."/>
            <person name="Secka A."/>
            <person name="Antonio M."/>
            <person name="Oren A."/>
            <person name="Chaudhuri R.R."/>
            <person name="La Ragione R."/>
            <person name="Hildebrand F."/>
            <person name="Pallen M.J."/>
        </authorList>
    </citation>
    <scope>NUCLEOTIDE SEQUENCE</scope>
    <source>
        <strain evidence="4">CHK196-3914</strain>
    </source>
</reference>
<dbReference type="Gene3D" id="3.20.20.80">
    <property type="entry name" value="Glycosidases"/>
    <property type="match status" value="1"/>
</dbReference>
<dbReference type="PANTHER" id="PTHR23421">
    <property type="entry name" value="BETA-GALACTOSIDASE RELATED"/>
    <property type="match status" value="1"/>
</dbReference>
<dbReference type="InterPro" id="IPR031330">
    <property type="entry name" value="Gly_Hdrlase_35_cat"/>
</dbReference>
<sequence>MKHELNLRNFKKKTFIPLDSHFRGTAPDGSTLSFTNYYMEMNNRPFFGISGEFHFSRCDESRWEDEILKMKMCGINIISTYVFWIHHEEEEGVFDFSGSKDLRRFVELCAGHHMYVILRIGPFDHGEVRNGGLPDWLYGKSFEVRKLNDGFLFYTKRLYANIARQIRGLLYKDGGPIIAAQIDNEYMHSSAVWEITTGISDEWIFGGDDGEQYMLTLRDLAKECGIDTPFYTCTGWGGAITPDEMMPLWGGYAYRPWLFYTARGEHPATEEYIYQDYHNNDAVVTSDFRPAYSPEERPYACCEMGGGMMCTYYYRFILPFKSVDAMANIKLASGCNFLGYYVFQGGSNPKGKHGTFMNEAQAPKISYDYQAALGEFGQIRESYQRLKALHYFAAAFADILCGMQTVLPEGGSLIDPKDLDTLRYAVRTDGRSGFLFLNNFQDHMETKPKEAETVTLHTKEEDIAFSDLGLAPDENCVLPFHMDIAGIDLITASAQPVTVLRHKSPSGERPIFVFLKPDGMEPVFHFETEAVTDQGSSIYRCDPQKQAEVFHVSKNGSSEDRQAALSAEILCLDRALTNQMYLLSDGTLLFTEGAVMEDSDGLRLETTSADNRILTYPKGAADLPFASAFPQSEESLFDVWSAATTKRNVSVTVTQTAYSKYEVSFPENFMDGLKDALLQIDYSGDIGSAFIDGDMINDNFCNNNTWEIGLRTFAGRLNGTPLTISISPLREGVNVNVESAMAARMESAESYEAELKNVKVCPVYELKLR</sequence>
<reference evidence="4" key="2">
    <citation type="submission" date="2021-04" db="EMBL/GenBank/DDBJ databases">
        <authorList>
            <person name="Gilroy R."/>
        </authorList>
    </citation>
    <scope>NUCLEOTIDE SEQUENCE</scope>
    <source>
        <strain evidence="4">CHK196-3914</strain>
    </source>
</reference>
<evidence type="ECO:0000256" key="2">
    <source>
        <dbReference type="RuleBase" id="RU003679"/>
    </source>
</evidence>
<dbReference type="InterPro" id="IPR001944">
    <property type="entry name" value="Glycoside_Hdrlase_35"/>
</dbReference>